<proteinExistence type="predicted"/>
<evidence type="ECO:0008006" key="4">
    <source>
        <dbReference type="Google" id="ProtNLM"/>
    </source>
</evidence>
<name>A0A7X1AYK1_9BACT</name>
<evidence type="ECO:0000313" key="3">
    <source>
        <dbReference type="Proteomes" id="UP000525652"/>
    </source>
</evidence>
<evidence type="ECO:0000313" key="2">
    <source>
        <dbReference type="EMBL" id="MBC2602366.1"/>
    </source>
</evidence>
<gene>
    <name evidence="2" type="ORF">H5P30_11310</name>
</gene>
<keyword evidence="3" id="KW-1185">Reference proteome</keyword>
<comment type="caution">
    <text evidence="2">The sequence shown here is derived from an EMBL/GenBank/DDBJ whole genome shotgun (WGS) entry which is preliminary data.</text>
</comment>
<organism evidence="2 3">
    <name type="scientific">Puniceicoccus vermicola</name>
    <dbReference type="NCBI Taxonomy" id="388746"/>
    <lineage>
        <taxon>Bacteria</taxon>
        <taxon>Pseudomonadati</taxon>
        <taxon>Verrucomicrobiota</taxon>
        <taxon>Opitutia</taxon>
        <taxon>Puniceicoccales</taxon>
        <taxon>Puniceicoccaceae</taxon>
        <taxon>Puniceicoccus</taxon>
    </lineage>
</organism>
<protein>
    <recommendedName>
        <fullName evidence="4">HTH psq-type domain-containing protein</fullName>
    </recommendedName>
</protein>
<accession>A0A7X1AYK1</accession>
<feature type="coiled-coil region" evidence="1">
    <location>
        <begin position="2"/>
        <end position="43"/>
    </location>
</feature>
<dbReference type="AlphaFoldDB" id="A0A7X1AYK1"/>
<dbReference type="EMBL" id="JACHVA010000086">
    <property type="protein sequence ID" value="MBC2602366.1"/>
    <property type="molecule type" value="Genomic_DNA"/>
</dbReference>
<reference evidence="2 3" key="1">
    <citation type="submission" date="2020-07" db="EMBL/GenBank/DDBJ databases">
        <authorList>
            <person name="Feng X."/>
        </authorList>
    </citation>
    <scope>NUCLEOTIDE SEQUENCE [LARGE SCALE GENOMIC DNA]</scope>
    <source>
        <strain evidence="2 3">JCM14086</strain>
    </source>
</reference>
<evidence type="ECO:0000256" key="1">
    <source>
        <dbReference type="SAM" id="Coils"/>
    </source>
</evidence>
<dbReference type="Proteomes" id="UP000525652">
    <property type="component" value="Unassembled WGS sequence"/>
</dbReference>
<keyword evidence="1" id="KW-0175">Coiled coil</keyword>
<sequence>MTQDISSEIRRLEQEAAKLEKQKAELLKKQEEQEKELKKLDSLVADSGFDSAKQLIEALMVRFKIAPSQLNKKSASISSGRTRTTVTAELRDKISADLASGMSKTAIGEKYNVSYLVVRGVETGKYKDL</sequence>
<dbReference type="RefSeq" id="WP_185693054.1">
    <property type="nucleotide sequence ID" value="NZ_JACHVA010000086.1"/>
</dbReference>